<name>A0ABV7FTV9_9PROT</name>
<reference evidence="6" key="1">
    <citation type="journal article" date="2019" name="Int. J. Syst. Evol. Microbiol.">
        <title>The Global Catalogue of Microorganisms (GCM) 10K type strain sequencing project: providing services to taxonomists for standard genome sequencing and annotation.</title>
        <authorList>
            <consortium name="The Broad Institute Genomics Platform"/>
            <consortium name="The Broad Institute Genome Sequencing Center for Infectious Disease"/>
            <person name="Wu L."/>
            <person name="Ma J."/>
        </authorList>
    </citation>
    <scope>NUCLEOTIDE SEQUENCE [LARGE SCALE GENOMIC DNA]</scope>
    <source>
        <strain evidence="6">KCTC 52094</strain>
    </source>
</reference>
<dbReference type="Proteomes" id="UP001595593">
    <property type="component" value="Unassembled WGS sequence"/>
</dbReference>
<gene>
    <name evidence="5" type="ORF">ACFOD4_01820</name>
</gene>
<evidence type="ECO:0000259" key="4">
    <source>
        <dbReference type="Pfam" id="PF00535"/>
    </source>
</evidence>
<evidence type="ECO:0000313" key="6">
    <source>
        <dbReference type="Proteomes" id="UP001595593"/>
    </source>
</evidence>
<evidence type="ECO:0000256" key="3">
    <source>
        <dbReference type="ARBA" id="ARBA00022679"/>
    </source>
</evidence>
<evidence type="ECO:0000256" key="1">
    <source>
        <dbReference type="ARBA" id="ARBA00006739"/>
    </source>
</evidence>
<dbReference type="GO" id="GO:0016757">
    <property type="term" value="F:glycosyltransferase activity"/>
    <property type="evidence" value="ECO:0007669"/>
    <property type="project" value="UniProtKB-KW"/>
</dbReference>
<evidence type="ECO:0000313" key="5">
    <source>
        <dbReference type="EMBL" id="MFC3123784.1"/>
    </source>
</evidence>
<dbReference type="InterPro" id="IPR001173">
    <property type="entry name" value="Glyco_trans_2-like"/>
</dbReference>
<feature type="domain" description="Glycosyltransferase 2-like" evidence="4">
    <location>
        <begin position="52"/>
        <end position="170"/>
    </location>
</feature>
<comment type="similarity">
    <text evidence="1">Belongs to the glycosyltransferase 2 family.</text>
</comment>
<organism evidence="5 6">
    <name type="scientific">Teichococcus globiformis</name>
    <dbReference type="NCBI Taxonomy" id="2307229"/>
    <lineage>
        <taxon>Bacteria</taxon>
        <taxon>Pseudomonadati</taxon>
        <taxon>Pseudomonadota</taxon>
        <taxon>Alphaproteobacteria</taxon>
        <taxon>Acetobacterales</taxon>
        <taxon>Roseomonadaceae</taxon>
        <taxon>Roseomonas</taxon>
    </lineage>
</organism>
<dbReference type="PANTHER" id="PTHR43179:SF12">
    <property type="entry name" value="GALACTOFURANOSYLTRANSFERASE GLFT2"/>
    <property type="match status" value="1"/>
</dbReference>
<dbReference type="EMBL" id="JBHRTN010000004">
    <property type="protein sequence ID" value="MFC3123784.1"/>
    <property type="molecule type" value="Genomic_DNA"/>
</dbReference>
<proteinExistence type="inferred from homology"/>
<keyword evidence="2 5" id="KW-0328">Glycosyltransferase</keyword>
<protein>
    <submittedName>
        <fullName evidence="5">Glycosyltransferase family 2 protein</fullName>
        <ecNumber evidence="5">2.4.-.-</ecNumber>
    </submittedName>
</protein>
<accession>A0ABV7FTV9</accession>
<keyword evidence="6" id="KW-1185">Reference proteome</keyword>
<dbReference type="Pfam" id="PF00535">
    <property type="entry name" value="Glycos_transf_2"/>
    <property type="match status" value="1"/>
</dbReference>
<dbReference type="InterPro" id="IPR029044">
    <property type="entry name" value="Nucleotide-diphossugar_trans"/>
</dbReference>
<dbReference type="EC" id="2.4.-.-" evidence="5"/>
<dbReference type="Gene3D" id="3.90.550.10">
    <property type="entry name" value="Spore Coat Polysaccharide Biosynthesis Protein SpsA, Chain A"/>
    <property type="match status" value="1"/>
</dbReference>
<keyword evidence="3 5" id="KW-0808">Transferase</keyword>
<dbReference type="SUPFAM" id="SSF53448">
    <property type="entry name" value="Nucleotide-diphospho-sugar transferases"/>
    <property type="match status" value="1"/>
</dbReference>
<dbReference type="RefSeq" id="WP_379593013.1">
    <property type="nucleotide sequence ID" value="NZ_JBHRTN010000004.1"/>
</dbReference>
<comment type="caution">
    <text evidence="5">The sequence shown here is derived from an EMBL/GenBank/DDBJ whole genome shotgun (WGS) entry which is preliminary data.</text>
</comment>
<dbReference type="PANTHER" id="PTHR43179">
    <property type="entry name" value="RHAMNOSYLTRANSFERASE WBBL"/>
    <property type="match status" value="1"/>
</dbReference>
<evidence type="ECO:0000256" key="2">
    <source>
        <dbReference type="ARBA" id="ARBA00022676"/>
    </source>
</evidence>
<sequence length="284" mass="31250">MDVTVLTMAKGRNEALRGLLAGLVRGDAFPEAAVLVDLDPQRRSLPTLPFPLRHRHCPATELPLAAARNRAASEAATEGLIFLDADCIPAPELVRVMSATLDQHDALICCEVLYLPPGHGGPGAELRKMEANGVPHPHRPFPPGGLRREPNTGLFWSLAFAVRRSSFEALGGFDTAYTGYGAEDTDLAFRAAARGLPLLLSGQARVFHQHHPVYDPPLQHFADILANARRFHSRHGMWPMDGWLQEFADAGFIRWSPRSAEIRLLRQPTEREVAAALCPPDRLF</sequence>